<proteinExistence type="inferred from homology"/>
<dbReference type="PRINTS" id="PR00112">
    <property type="entry name" value="ACYLPHPHTASE"/>
</dbReference>
<dbReference type="InterPro" id="IPR036046">
    <property type="entry name" value="Acylphosphatase-like_dom_sf"/>
</dbReference>
<evidence type="ECO:0000313" key="8">
    <source>
        <dbReference type="Proteomes" id="UP000575068"/>
    </source>
</evidence>
<dbReference type="PANTHER" id="PTHR47268">
    <property type="entry name" value="ACYLPHOSPHATASE"/>
    <property type="match status" value="1"/>
</dbReference>
<dbReference type="PROSITE" id="PS00151">
    <property type="entry name" value="ACYLPHOSPHATASE_2"/>
    <property type="match status" value="1"/>
</dbReference>
<comment type="caution">
    <text evidence="7">The sequence shown here is derived from an EMBL/GenBank/DDBJ whole genome shotgun (WGS) entry which is preliminary data.</text>
</comment>
<dbReference type="SUPFAM" id="SSF54975">
    <property type="entry name" value="Acylphosphatase/BLUF domain-like"/>
    <property type="match status" value="1"/>
</dbReference>
<dbReference type="EC" id="3.6.1.7" evidence="2 4"/>
<dbReference type="RefSeq" id="WP_184476236.1">
    <property type="nucleotide sequence ID" value="NZ_JACHOV010000010.1"/>
</dbReference>
<protein>
    <recommendedName>
        <fullName evidence="2 4">acylphosphatase</fullName>
        <ecNumber evidence="2 4">3.6.1.7</ecNumber>
    </recommendedName>
</protein>
<dbReference type="AlphaFoldDB" id="A0A840HXG4"/>
<keyword evidence="8" id="KW-1185">Reference proteome</keyword>
<sequence>MTARRLRIHGRVQGVCYRDWTERTARSLGLSGWVRNRMDGTVEAVVAGDIDVIKRFIALAHDGPPAARVSHIDEIHELETELSGFQQHATE</sequence>
<feature type="active site" evidence="4">
    <location>
        <position position="18"/>
    </location>
</feature>
<gene>
    <name evidence="7" type="ORF">HNQ99_002622</name>
</gene>
<evidence type="ECO:0000256" key="1">
    <source>
        <dbReference type="ARBA" id="ARBA00005614"/>
    </source>
</evidence>
<feature type="active site" evidence="4">
    <location>
        <position position="36"/>
    </location>
</feature>
<evidence type="ECO:0000256" key="3">
    <source>
        <dbReference type="ARBA" id="ARBA00047645"/>
    </source>
</evidence>
<accession>A0A840HXG4</accession>
<dbReference type="EMBL" id="JACHOV010000010">
    <property type="protein sequence ID" value="MBB4642297.1"/>
    <property type="molecule type" value="Genomic_DNA"/>
</dbReference>
<evidence type="ECO:0000313" key="7">
    <source>
        <dbReference type="EMBL" id="MBB4642297.1"/>
    </source>
</evidence>
<feature type="domain" description="Acylphosphatase-like" evidence="6">
    <location>
        <begin position="3"/>
        <end position="89"/>
    </location>
</feature>
<dbReference type="InterPro" id="IPR017968">
    <property type="entry name" value="Acylphosphatase_CS"/>
</dbReference>
<comment type="catalytic activity">
    <reaction evidence="3 4">
        <text>an acyl phosphate + H2O = a carboxylate + phosphate + H(+)</text>
        <dbReference type="Rhea" id="RHEA:14965"/>
        <dbReference type="ChEBI" id="CHEBI:15377"/>
        <dbReference type="ChEBI" id="CHEBI:15378"/>
        <dbReference type="ChEBI" id="CHEBI:29067"/>
        <dbReference type="ChEBI" id="CHEBI:43474"/>
        <dbReference type="ChEBI" id="CHEBI:59918"/>
        <dbReference type="EC" id="3.6.1.7"/>
    </reaction>
</comment>
<evidence type="ECO:0000256" key="2">
    <source>
        <dbReference type="ARBA" id="ARBA00012150"/>
    </source>
</evidence>
<evidence type="ECO:0000256" key="4">
    <source>
        <dbReference type="PROSITE-ProRule" id="PRU00520"/>
    </source>
</evidence>
<organism evidence="7 8">
    <name type="scientific">Rhizorhapis suberifaciens</name>
    <name type="common">corky root of lettuce</name>
    <dbReference type="NCBI Taxonomy" id="13656"/>
    <lineage>
        <taxon>Bacteria</taxon>
        <taxon>Pseudomonadati</taxon>
        <taxon>Pseudomonadota</taxon>
        <taxon>Alphaproteobacteria</taxon>
        <taxon>Sphingomonadales</taxon>
        <taxon>Sphingomonadaceae</taxon>
        <taxon>Rhizorhapis</taxon>
    </lineage>
</organism>
<name>A0A840HXG4_9SPHN</name>
<dbReference type="PANTHER" id="PTHR47268:SF4">
    <property type="entry name" value="ACYLPHOSPHATASE"/>
    <property type="match status" value="1"/>
</dbReference>
<dbReference type="PROSITE" id="PS51160">
    <property type="entry name" value="ACYLPHOSPHATASE_3"/>
    <property type="match status" value="1"/>
</dbReference>
<evidence type="ECO:0000256" key="5">
    <source>
        <dbReference type="RuleBase" id="RU004168"/>
    </source>
</evidence>
<comment type="similarity">
    <text evidence="1 5">Belongs to the acylphosphatase family.</text>
</comment>
<dbReference type="Pfam" id="PF00708">
    <property type="entry name" value="Acylphosphatase"/>
    <property type="match status" value="1"/>
</dbReference>
<dbReference type="GO" id="GO:0003998">
    <property type="term" value="F:acylphosphatase activity"/>
    <property type="evidence" value="ECO:0007669"/>
    <property type="project" value="UniProtKB-EC"/>
</dbReference>
<dbReference type="InterPro" id="IPR020456">
    <property type="entry name" value="Acylphosphatase"/>
</dbReference>
<dbReference type="Gene3D" id="3.30.70.100">
    <property type="match status" value="1"/>
</dbReference>
<keyword evidence="4 7" id="KW-0378">Hydrolase</keyword>
<dbReference type="Proteomes" id="UP000575068">
    <property type="component" value="Unassembled WGS sequence"/>
</dbReference>
<evidence type="ECO:0000259" key="6">
    <source>
        <dbReference type="PROSITE" id="PS51160"/>
    </source>
</evidence>
<reference evidence="7 8" key="1">
    <citation type="submission" date="2020-08" db="EMBL/GenBank/DDBJ databases">
        <title>Genomic Encyclopedia of Type Strains, Phase IV (KMG-IV): sequencing the most valuable type-strain genomes for metagenomic binning, comparative biology and taxonomic classification.</title>
        <authorList>
            <person name="Goeker M."/>
        </authorList>
    </citation>
    <scope>NUCLEOTIDE SEQUENCE [LARGE SCALE GENOMIC DNA]</scope>
    <source>
        <strain evidence="7 8">DSM 7465</strain>
    </source>
</reference>
<dbReference type="InterPro" id="IPR001792">
    <property type="entry name" value="Acylphosphatase-like_dom"/>
</dbReference>